<name>A0A2M4D3T0_ANODA</name>
<accession>A0A2M4D3T0</accession>
<evidence type="ECO:0000256" key="1">
    <source>
        <dbReference type="SAM" id="SignalP"/>
    </source>
</evidence>
<feature type="chain" id="PRO_5014617345" evidence="1">
    <location>
        <begin position="20"/>
        <end position="83"/>
    </location>
</feature>
<proteinExistence type="predicted"/>
<dbReference type="EMBL" id="GGFL01008037">
    <property type="protein sequence ID" value="MBW72215.1"/>
    <property type="molecule type" value="Transcribed_RNA"/>
</dbReference>
<feature type="signal peptide" evidence="1">
    <location>
        <begin position="1"/>
        <end position="19"/>
    </location>
</feature>
<sequence>MSVCVCVCVWCMCATSILGVTVTPDTPPPCSPSSHRVNSLPGLVGPRCVFPFSHQSQDRTGEKGNFSHFHAIVFSNERKNGRK</sequence>
<protein>
    <submittedName>
        <fullName evidence="2">Putative secreted protein</fullName>
    </submittedName>
</protein>
<evidence type="ECO:0000313" key="2">
    <source>
        <dbReference type="EMBL" id="MBW72215.1"/>
    </source>
</evidence>
<dbReference type="AlphaFoldDB" id="A0A2M4D3T0"/>
<organism evidence="2">
    <name type="scientific">Anopheles darlingi</name>
    <name type="common">Mosquito</name>
    <dbReference type="NCBI Taxonomy" id="43151"/>
    <lineage>
        <taxon>Eukaryota</taxon>
        <taxon>Metazoa</taxon>
        <taxon>Ecdysozoa</taxon>
        <taxon>Arthropoda</taxon>
        <taxon>Hexapoda</taxon>
        <taxon>Insecta</taxon>
        <taxon>Pterygota</taxon>
        <taxon>Neoptera</taxon>
        <taxon>Endopterygota</taxon>
        <taxon>Diptera</taxon>
        <taxon>Nematocera</taxon>
        <taxon>Culicoidea</taxon>
        <taxon>Culicidae</taxon>
        <taxon>Anophelinae</taxon>
        <taxon>Anopheles</taxon>
    </lineage>
</organism>
<reference evidence="2" key="1">
    <citation type="submission" date="2018-01" db="EMBL/GenBank/DDBJ databases">
        <title>An insight into the sialome of Amazonian anophelines.</title>
        <authorList>
            <person name="Ribeiro J.M."/>
            <person name="Scarpassa V."/>
            <person name="Calvo E."/>
        </authorList>
    </citation>
    <scope>NUCLEOTIDE SEQUENCE</scope>
</reference>
<keyword evidence="1" id="KW-0732">Signal</keyword>